<evidence type="ECO:0000313" key="3">
    <source>
        <dbReference type="Proteomes" id="UP000777482"/>
    </source>
</evidence>
<feature type="region of interest" description="Disordered" evidence="1">
    <location>
        <begin position="1"/>
        <end position="56"/>
    </location>
</feature>
<name>A0A9P7B1W3_RHOMI</name>
<dbReference type="EMBL" id="PUHQ01000135">
    <property type="protein sequence ID" value="KAG0654890.1"/>
    <property type="molecule type" value="Genomic_DNA"/>
</dbReference>
<dbReference type="AlphaFoldDB" id="A0A9P7B1W3"/>
<protein>
    <submittedName>
        <fullName evidence="2">Uncharacterized protein</fullName>
    </submittedName>
</protein>
<evidence type="ECO:0000313" key="2">
    <source>
        <dbReference type="EMBL" id="KAG0654890.1"/>
    </source>
</evidence>
<reference evidence="2 3" key="1">
    <citation type="submission" date="2020-11" db="EMBL/GenBank/DDBJ databases">
        <title>Kefir isolates.</title>
        <authorList>
            <person name="Marcisauskas S."/>
            <person name="Kim Y."/>
            <person name="Blasche S."/>
        </authorList>
    </citation>
    <scope>NUCLEOTIDE SEQUENCE [LARGE SCALE GENOMIC DNA]</scope>
    <source>
        <strain evidence="2 3">KR</strain>
    </source>
</reference>
<comment type="caution">
    <text evidence="2">The sequence shown here is derived from an EMBL/GenBank/DDBJ whole genome shotgun (WGS) entry which is preliminary data.</text>
</comment>
<feature type="compositionally biased region" description="Basic residues" evidence="1">
    <location>
        <begin position="34"/>
        <end position="52"/>
    </location>
</feature>
<gene>
    <name evidence="2" type="ORF">C6P46_001341</name>
</gene>
<accession>A0A9P7B1W3</accession>
<organism evidence="2 3">
    <name type="scientific">Rhodotorula mucilaginosa</name>
    <name type="common">Yeast</name>
    <name type="synonym">Rhodotorula rubra</name>
    <dbReference type="NCBI Taxonomy" id="5537"/>
    <lineage>
        <taxon>Eukaryota</taxon>
        <taxon>Fungi</taxon>
        <taxon>Dikarya</taxon>
        <taxon>Basidiomycota</taxon>
        <taxon>Pucciniomycotina</taxon>
        <taxon>Microbotryomycetes</taxon>
        <taxon>Sporidiobolales</taxon>
        <taxon>Sporidiobolaceae</taxon>
        <taxon>Rhodotorula</taxon>
    </lineage>
</organism>
<proteinExistence type="predicted"/>
<dbReference type="Proteomes" id="UP000777482">
    <property type="component" value="Unassembled WGS sequence"/>
</dbReference>
<sequence>MGRSGVLVGGAPPAHKARNAKHAAASAPKPAPPPHRHHHRVKAALHAPRGRKRGDVEVLDLVSDATSDSEDSDSDSDVEILDAAPFVENEVLVLSDDDDDDDDDDYDFRARADEVVLSSDEEEDDSDDQVVIVSDNLAQGKTAGKAAAATPARFRKARDPAADLKWFMPERFGGEAQRPTFCVKLGSATPASNTSFLLATLAFSYKIQYHAPFDSLHTFADAMEAFIESLFSSDIWHNNLAALEWLVALWSPTCFPLLQADLAAYDPPPEWDGEANLDRRYSKWMKKRAKWS</sequence>
<evidence type="ECO:0000256" key="1">
    <source>
        <dbReference type="SAM" id="MobiDB-lite"/>
    </source>
</evidence>
<keyword evidence="3" id="KW-1185">Reference proteome</keyword>